<evidence type="ECO:0000313" key="1">
    <source>
        <dbReference type="EMBL" id="KAJ8307367.1"/>
    </source>
</evidence>
<proteinExistence type="predicted"/>
<gene>
    <name evidence="1" type="ORF">KUTeg_015451</name>
</gene>
<sequence length="311" mass="35845">MTYTGIQVVYNQPGGKTDPQTETTRMVTKVMLKPEDDITKNAVIIIWFCCPGVRAKLFCFDVTEEEIEEDLEPVKKFRCFLPCCYKPKPIYRASSRDFKALENPEESCCRCFGWEEIKRTSPAEPDSFMEFAVNYQKAADIPLIEVTKTGSKDSVTANDDANIQPDYHEGFMTAKEDIYKYENFPELFNEKVHERIGIVTVNGLQGTGFRVGEDLIMTTYNLFGNSSGVINVAKIFSEIRPSITQGLCLSHLPWHKGNVVVDWICLFYDTSRNELWFLYLAFVDNQYETHELYNRHCQTDLGCKNTVWFPR</sequence>
<protein>
    <submittedName>
        <fullName evidence="1">Uncharacterized protein</fullName>
    </submittedName>
</protein>
<accession>A0ABQ9ETS6</accession>
<organism evidence="1 2">
    <name type="scientific">Tegillarca granosa</name>
    <name type="common">Malaysian cockle</name>
    <name type="synonym">Anadara granosa</name>
    <dbReference type="NCBI Taxonomy" id="220873"/>
    <lineage>
        <taxon>Eukaryota</taxon>
        <taxon>Metazoa</taxon>
        <taxon>Spiralia</taxon>
        <taxon>Lophotrochozoa</taxon>
        <taxon>Mollusca</taxon>
        <taxon>Bivalvia</taxon>
        <taxon>Autobranchia</taxon>
        <taxon>Pteriomorphia</taxon>
        <taxon>Arcoida</taxon>
        <taxon>Arcoidea</taxon>
        <taxon>Arcidae</taxon>
        <taxon>Tegillarca</taxon>
    </lineage>
</organism>
<name>A0ABQ9ETS6_TEGGR</name>
<evidence type="ECO:0000313" key="2">
    <source>
        <dbReference type="Proteomes" id="UP001217089"/>
    </source>
</evidence>
<comment type="caution">
    <text evidence="1">The sequence shown here is derived from an EMBL/GenBank/DDBJ whole genome shotgun (WGS) entry which is preliminary data.</text>
</comment>
<dbReference type="EMBL" id="JARBDR010000793">
    <property type="protein sequence ID" value="KAJ8307367.1"/>
    <property type="molecule type" value="Genomic_DNA"/>
</dbReference>
<keyword evidence="2" id="KW-1185">Reference proteome</keyword>
<reference evidence="1 2" key="1">
    <citation type="submission" date="2022-12" db="EMBL/GenBank/DDBJ databases">
        <title>Chromosome-level genome of Tegillarca granosa.</title>
        <authorList>
            <person name="Kim J."/>
        </authorList>
    </citation>
    <scope>NUCLEOTIDE SEQUENCE [LARGE SCALE GENOMIC DNA]</scope>
    <source>
        <strain evidence="1">Teg-2019</strain>
        <tissue evidence="1">Adductor muscle</tissue>
    </source>
</reference>
<dbReference type="Proteomes" id="UP001217089">
    <property type="component" value="Unassembled WGS sequence"/>
</dbReference>